<dbReference type="PANTHER" id="PTHR37841:SF1">
    <property type="entry name" value="DUF3298 DOMAIN-CONTAINING PROTEIN"/>
    <property type="match status" value="1"/>
</dbReference>
<evidence type="ECO:0000313" key="3">
    <source>
        <dbReference type="Proteomes" id="UP000028640"/>
    </source>
</evidence>
<dbReference type="InterPro" id="IPR032774">
    <property type="entry name" value="WG_beta_rep"/>
</dbReference>
<name>A0A085GAQ6_EWIA3</name>
<keyword evidence="3" id="KW-1185">Reference proteome</keyword>
<dbReference type="PANTHER" id="PTHR37841">
    <property type="entry name" value="GLR2918 PROTEIN"/>
    <property type="match status" value="1"/>
</dbReference>
<feature type="compositionally biased region" description="Low complexity" evidence="1">
    <location>
        <begin position="90"/>
        <end position="133"/>
    </location>
</feature>
<organism evidence="2 3">
    <name type="scientific">Ewingella americana (strain ATCC 33852 / DSM 4580 / CCUG 14506 / JCM 5911 / LMG 7869 / NCTC 12157 / CDC 1468-78)</name>
    <dbReference type="NCBI Taxonomy" id="910964"/>
    <lineage>
        <taxon>Bacteria</taxon>
        <taxon>Pseudomonadati</taxon>
        <taxon>Pseudomonadota</taxon>
        <taxon>Gammaproteobacteria</taxon>
        <taxon>Enterobacterales</taxon>
        <taxon>Yersiniaceae</taxon>
        <taxon>Ewingella</taxon>
    </lineage>
</organism>
<dbReference type="EMBL" id="JMPJ01000053">
    <property type="protein sequence ID" value="KFC80801.1"/>
    <property type="molecule type" value="Genomic_DNA"/>
</dbReference>
<feature type="region of interest" description="Disordered" evidence="1">
    <location>
        <begin position="85"/>
        <end position="136"/>
    </location>
</feature>
<dbReference type="STRING" id="910964.GEAM_2123"/>
<dbReference type="RefSeq" id="WP_034791242.1">
    <property type="nucleotide sequence ID" value="NZ_JMPJ01000053.1"/>
</dbReference>
<comment type="caution">
    <text evidence="2">The sequence shown here is derived from an EMBL/GenBank/DDBJ whole genome shotgun (WGS) entry which is preliminary data.</text>
</comment>
<dbReference type="Pfam" id="PF14903">
    <property type="entry name" value="WG_beta_rep"/>
    <property type="match status" value="3"/>
</dbReference>
<evidence type="ECO:0000256" key="1">
    <source>
        <dbReference type="SAM" id="MobiDB-lite"/>
    </source>
</evidence>
<dbReference type="AlphaFoldDB" id="A0A085GAQ6"/>
<proteinExistence type="predicted"/>
<dbReference type="Proteomes" id="UP000028640">
    <property type="component" value="Unassembled WGS sequence"/>
</dbReference>
<sequence length="1006" mass="106982">MIQPVGGVSLRAAIRGALRTGGMMALVGFAYPALAEPSSACFADLNAANGAHQAELALPATQNLCIRSVHEGRAAVQLPAAQIPTAQPSTDQQTPAEAPAQPAQPASQAAQASDQPAAAETQPAASPSPAAPTGNRWGFLDAQGQLVIKPVFDNVGDFHFGAARAEQAGKWGYIDATGSWIIKPTFDQAENFTQSGLAVVTLDGKVQIIDRKGSQVGQPLDQLVDTATLSDGEPARLRLDYKTVLLAPDESRHVASDKMEILQPFGKNQLFIARGIEGYGIADQNLEWRLKPQFKNIQLDANNQHLALATSNDGITLIRDDGTPDTQKYLSVKAVTPTFWLAKATDGIKLLDNSSAVVASFDEEKANSLIYQGNYVLSTQGKESVEVYVPGKKAALNLPAGSVPLIQDTGNFLLTVKDGSPKVNAIISASGGMIGGAQNVAWLSQIADNDVINGNLWLKNEQGKVINIVDSSGKALISQKNNSALEGYRLEPLRGNAASDTTPIALIRPDSPSKTGAGFMRADGSLQIDSKWLDIQPAAAEVTADPKGDISQQFIVKTAQGTGIVDEQGKVRVPLTEDNISPFEQGYALDYLNGKLTAIDTSGKHFTLPDAFELESIGNGWFRFRETASEGALWGIYDVLTQKVISSPAYKSVDTYAGQQAAVQLPNGLWGLADESGKLVVDATYAKAERINPALWLLTDPLVADQPETSVLASVMGTDIKQRIAPTTGLDVTQFKDGRILATAAGGQSWLLSSQGNIELHEQQTQITAVGDWIKLSRQPQEGYLSTQGSWQIEPALATESSAFVKDRALRSSEQGTELIDNTGARVALMPAGQWHWPLASDMPVSYDAQDDVATTRYVDGTGKLALTVQGKASVISNGRAVLTRDDGQKVWIDAQGKVLPDVSYTDLGLPVNDLAFAKVENHYGFINAAGKFVIPPVFDAVSTFDSGVAIVSTGDTSMMLDTTGKPLARVDIECGIPVLYGAGSTRQWPVELPNTCTAPAAESKK</sequence>
<gene>
    <name evidence="2" type="ORF">GEAM_2123</name>
</gene>
<reference evidence="2 3" key="1">
    <citation type="submission" date="2014-05" db="EMBL/GenBank/DDBJ databases">
        <title>ATOL: Assembling a taxonomically balanced genome-scale reconstruction of the evolutionary history of the Enterobacteriaceae.</title>
        <authorList>
            <person name="Plunkett G.III."/>
            <person name="Neeno-Eckwall E.C."/>
            <person name="Glasner J.D."/>
            <person name="Perna N.T."/>
        </authorList>
    </citation>
    <scope>NUCLEOTIDE SEQUENCE [LARGE SCALE GENOMIC DNA]</scope>
    <source>
        <strain evidence="2 3">ATCC 33852</strain>
    </source>
</reference>
<evidence type="ECO:0000313" key="2">
    <source>
        <dbReference type="EMBL" id="KFC80801.1"/>
    </source>
</evidence>
<dbReference type="SUPFAM" id="SSF69360">
    <property type="entry name" value="Cell wall binding repeat"/>
    <property type="match status" value="1"/>
</dbReference>
<protein>
    <submittedName>
        <fullName evidence="2">Uncharacterized protein</fullName>
    </submittedName>
</protein>
<dbReference type="eggNOG" id="COG5263">
    <property type="taxonomic scope" value="Bacteria"/>
</dbReference>
<dbReference type="GeneID" id="78380461"/>
<accession>A0A085GAQ6</accession>